<feature type="region of interest" description="Disordered" evidence="1">
    <location>
        <begin position="836"/>
        <end position="873"/>
    </location>
</feature>
<dbReference type="AlphaFoldDB" id="A0A1Q9CAE1"/>
<dbReference type="SUPFAM" id="SSF56219">
    <property type="entry name" value="DNase I-like"/>
    <property type="match status" value="1"/>
</dbReference>
<sequence length="987" mass="108738">MLVTAGAAKYKYGLELGPCDKNLENQLRNNVLQALWRGRSAKSVDIALTLGHKGHLFDPLQLRLIQPFVIVRRQLRKNPHLRQLWLHIWHDTVDARSRFKDDRSNSVGLLANLQVACNHLQWSWISPFEFQAPVGHGRTVTLNLYQHTDGYFNHMVRLGALRMLWTRAAANRKELRGLHPGVDKVATLKLLSSSRLQEHDRGILRSILACAIYTQQTLFIEPDKRIILSAHTVGNRCGMLYLSMMILVILLLGRCGVRIDLSVAPTEKWKHALREALRRAASRTATLTLTLLQARLEKAFGEAVDSFCLLVLPAPGGITGSALRANHQAGCCASPCVLRETKKDVSIWCPSTGLRCNDQAEQDEFWDELQSVWQALPAREPAWILGDRNSRIGINTAAAPSPAAEGVHGPYGLGQLNTNGERFLHFSSEAHLKVLNTFFQHSADELTSWVHRRWGTQGMIDYAVGRATDWCYVLDTHSLPHAEVNSDHPLMVLKLRGRYVREGDTSTQYVKEVERLRQGAAQGFPSLSHDLYQAGVSVLGTAQRRTSDWRDGREATLRAAAARRQQALEGLRLSPGSQACLQELRDARHASRRVVRDLKARWWSSRLQRLKAAARRNDAATAFSDAKTPTCAAPGVSAHLGRSSGPDLSSDVADISWDSPTEHELRRTIMQLSNSKAPDASGVHAELLKVFVQTTDPAGDAVVAEFHDLVQRLWRGEELDLTPGTPRYCFQFGKAAASSLTLMDIEALYFWTYSIKSSARCWLLAYPNLPKSIVLNLRQAIGEAEAAQSESRLLAATLLVLTERECTLTVVPLCKWLLFNVRFVLTEVALQAAPAAPAGTGSPVHKRARAAGQSANSQDALQAQRPTGGRAHRARKPLVALSNDELTLAFVSQQDQLDQLQLQCAAVFRFASDNVFALRLLAAVDQWKADHRPGCPHPLGACATAVALAVLFGLSDASVPPGCNEEAAKALQALVAELGRKGGGSCS</sequence>
<dbReference type="Proteomes" id="UP000186817">
    <property type="component" value="Unassembled WGS sequence"/>
</dbReference>
<name>A0A1Q9CAE1_SYMMI</name>
<accession>A0A1Q9CAE1</accession>
<keyword evidence="3" id="KW-1185">Reference proteome</keyword>
<protein>
    <submittedName>
        <fullName evidence="2">Craniofacial development protein 2</fullName>
    </submittedName>
</protein>
<dbReference type="Gene3D" id="3.60.10.10">
    <property type="entry name" value="Endonuclease/exonuclease/phosphatase"/>
    <property type="match status" value="1"/>
</dbReference>
<dbReference type="InterPro" id="IPR036691">
    <property type="entry name" value="Endo/exonu/phosph_ase_sf"/>
</dbReference>
<reference evidence="2 3" key="1">
    <citation type="submission" date="2016-02" db="EMBL/GenBank/DDBJ databases">
        <title>Genome analysis of coral dinoflagellate symbionts highlights evolutionary adaptations to a symbiotic lifestyle.</title>
        <authorList>
            <person name="Aranda M."/>
            <person name="Li Y."/>
            <person name="Liew Y.J."/>
            <person name="Baumgarten S."/>
            <person name="Simakov O."/>
            <person name="Wilson M."/>
            <person name="Piel J."/>
            <person name="Ashoor H."/>
            <person name="Bougouffa S."/>
            <person name="Bajic V.B."/>
            <person name="Ryu T."/>
            <person name="Ravasi T."/>
            <person name="Bayer T."/>
            <person name="Micklem G."/>
            <person name="Kim H."/>
            <person name="Bhak J."/>
            <person name="Lajeunesse T.C."/>
            <person name="Voolstra C.R."/>
        </authorList>
    </citation>
    <scope>NUCLEOTIDE SEQUENCE [LARGE SCALE GENOMIC DNA]</scope>
    <source>
        <strain evidence="2 3">CCMP2467</strain>
    </source>
</reference>
<evidence type="ECO:0000313" key="2">
    <source>
        <dbReference type="EMBL" id="OLP79902.1"/>
    </source>
</evidence>
<proteinExistence type="predicted"/>
<organism evidence="2 3">
    <name type="scientific">Symbiodinium microadriaticum</name>
    <name type="common">Dinoflagellate</name>
    <name type="synonym">Zooxanthella microadriatica</name>
    <dbReference type="NCBI Taxonomy" id="2951"/>
    <lineage>
        <taxon>Eukaryota</taxon>
        <taxon>Sar</taxon>
        <taxon>Alveolata</taxon>
        <taxon>Dinophyceae</taxon>
        <taxon>Suessiales</taxon>
        <taxon>Symbiodiniaceae</taxon>
        <taxon>Symbiodinium</taxon>
    </lineage>
</organism>
<gene>
    <name evidence="2" type="primary">CFDP2</name>
    <name evidence="2" type="ORF">AK812_SmicGene39768</name>
</gene>
<evidence type="ECO:0000313" key="3">
    <source>
        <dbReference type="Proteomes" id="UP000186817"/>
    </source>
</evidence>
<feature type="compositionally biased region" description="Polar residues" evidence="1">
    <location>
        <begin position="853"/>
        <end position="865"/>
    </location>
</feature>
<evidence type="ECO:0000256" key="1">
    <source>
        <dbReference type="SAM" id="MobiDB-lite"/>
    </source>
</evidence>
<dbReference type="EMBL" id="LSRX01001437">
    <property type="protein sequence ID" value="OLP79902.1"/>
    <property type="molecule type" value="Genomic_DNA"/>
</dbReference>
<dbReference type="OrthoDB" id="413942at2759"/>
<comment type="caution">
    <text evidence="2">The sequence shown here is derived from an EMBL/GenBank/DDBJ whole genome shotgun (WGS) entry which is preliminary data.</text>
</comment>